<evidence type="ECO:0000256" key="2">
    <source>
        <dbReference type="ARBA" id="ARBA00022448"/>
    </source>
</evidence>
<feature type="transmembrane region" description="Helical" evidence="9">
    <location>
        <begin position="314"/>
        <end position="335"/>
    </location>
</feature>
<keyword evidence="7 9" id="KW-0472">Membrane</keyword>
<organism evidence="11 12">
    <name type="scientific">Brassica rapa subsp. trilocularis</name>
    <dbReference type="NCBI Taxonomy" id="1813537"/>
    <lineage>
        <taxon>Eukaryota</taxon>
        <taxon>Viridiplantae</taxon>
        <taxon>Streptophyta</taxon>
        <taxon>Embryophyta</taxon>
        <taxon>Tracheophyta</taxon>
        <taxon>Spermatophyta</taxon>
        <taxon>Magnoliopsida</taxon>
        <taxon>eudicotyledons</taxon>
        <taxon>Gunneridae</taxon>
        <taxon>Pentapetalae</taxon>
        <taxon>rosids</taxon>
        <taxon>malvids</taxon>
        <taxon>Brassicales</taxon>
        <taxon>Brassicaceae</taxon>
        <taxon>Brassiceae</taxon>
        <taxon>Brassica</taxon>
    </lineage>
</organism>
<dbReference type="InterPro" id="IPR029480">
    <property type="entry name" value="Transpos_assoc"/>
</dbReference>
<evidence type="ECO:0000256" key="6">
    <source>
        <dbReference type="ARBA" id="ARBA00022989"/>
    </source>
</evidence>
<evidence type="ECO:0000259" key="10">
    <source>
        <dbReference type="PROSITE" id="PS50893"/>
    </source>
</evidence>
<evidence type="ECO:0000256" key="8">
    <source>
        <dbReference type="SAM" id="MobiDB-lite"/>
    </source>
</evidence>
<evidence type="ECO:0000256" key="1">
    <source>
        <dbReference type="ARBA" id="ARBA00004141"/>
    </source>
</evidence>
<evidence type="ECO:0000256" key="4">
    <source>
        <dbReference type="ARBA" id="ARBA00022741"/>
    </source>
</evidence>
<feature type="transmembrane region" description="Helical" evidence="9">
    <location>
        <begin position="347"/>
        <end position="369"/>
    </location>
</feature>
<feature type="transmembrane region" description="Helical" evidence="9">
    <location>
        <begin position="453"/>
        <end position="476"/>
    </location>
</feature>
<dbReference type="InterPro" id="IPR043926">
    <property type="entry name" value="ABCG_dom"/>
</dbReference>
<dbReference type="Pfam" id="PF00005">
    <property type="entry name" value="ABC_tran"/>
    <property type="match status" value="1"/>
</dbReference>
<dbReference type="PROSITE" id="PS50893">
    <property type="entry name" value="ABC_TRANSPORTER_2"/>
    <property type="match status" value="1"/>
</dbReference>
<dbReference type="Pfam" id="PF13963">
    <property type="entry name" value="Transpos_assoc"/>
    <property type="match status" value="1"/>
</dbReference>
<dbReference type="PANTHER" id="PTHR48041:SF9">
    <property type="entry name" value="ABC TRANSPORTER G FAMILY MEMBER 4"/>
    <property type="match status" value="1"/>
</dbReference>
<sequence>MESNTLTTSSISYTKPLPPLFPTAEPPSYILRNISLTSHPSQILAIVGPSGAGKSTLLDILAARTSPTSGSILVNSLPINPSSYRKISSYVPQHDAFFPLLTVSETFTFSASLLLSKSPSETSNAVASLLQELNLTHLAHTRLGQGLSGGELRRVSIGLSLLHDPGFLLLDEPTSGLDSKSAFDVVQILKSVATSRKRTVILSIHQPSFKILFLIDRLLLLSKGSVVYHGRLDLLEGFLQSKGFTVPPQLNSLEYAMEILQNLHDPYENADIVLPDPQEPQKQNTKQSYRSSRITEVTLLSRRFWKIIYRTRQLLLTNILEALIVGLVLGTIYLNIGTGKAGIEKRFGLFAFTLTFLLSSTTQTLPIFIDERPILLRETSSGLYRLSSHILANTLVFLPYLLLIAIIYSVSLYFLVGLCLSWQAFAYFVLVIWIIVLMANSFVLFLSSLAPNYIAGTSLVTVLLAAFFLFSGYFISKESLPKYWLFMYFFSMYKYALDSLLINEYSCLANKYLVWFGEGDVKGCLLTGGDVLDKKGLDERQRWTNVYVLLGAYYRSWMDKPHLDPNTNLLTEEYIQGIGEFMRLVQQQPDAKSGMLRCPCSTCNNNKVIKEFDVWTHLYMKGFSRNYKVWYLHGKTGYEYGSTSEPQPVSELQPDIRSEDVPRPAARLRRSSVSSSRASGSSHEQNLVPAYIPAPAPAAPPAAAQQDPGVMPVDLLVQQPGREHLPVLHPNPRRGHSTWFTKSKNGISRSINQMMYSMLRFGYSKWSVIPFEERELWFRQFAQEFNWHSDLTETDPVIKGVVDLVEAEIATQSQPLSDDGDSTGASTNLSLLQINEMVEKAVPKRKGGRLVGLARRASSYPASSSQAPYADPMILEELHDKDERIGALEEQNTTILSENATIRSENATILAELASQKKFNAEIMQKLDRLMSSSS</sequence>
<dbReference type="Proteomes" id="UP000823674">
    <property type="component" value="Chromosome A01"/>
</dbReference>
<dbReference type="Pfam" id="PF19055">
    <property type="entry name" value="ABC2_membrane_7"/>
    <property type="match status" value="1"/>
</dbReference>
<dbReference type="InterPro" id="IPR003439">
    <property type="entry name" value="ABC_transporter-like_ATP-bd"/>
</dbReference>
<feature type="transmembrane region" description="Helical" evidence="9">
    <location>
        <begin position="389"/>
        <end position="415"/>
    </location>
</feature>
<evidence type="ECO:0000256" key="9">
    <source>
        <dbReference type="SAM" id="Phobius"/>
    </source>
</evidence>
<feature type="transmembrane region" description="Helical" evidence="9">
    <location>
        <begin position="427"/>
        <end position="447"/>
    </location>
</feature>
<keyword evidence="2" id="KW-0813">Transport</keyword>
<name>A0ABQ7NSW8_BRACM</name>
<comment type="caution">
    <text evidence="11">The sequence shown here is derived from an EMBL/GenBank/DDBJ whole genome shotgun (WGS) entry which is preliminary data.</text>
</comment>
<dbReference type="InterPro" id="IPR017871">
    <property type="entry name" value="ABC_transporter-like_CS"/>
</dbReference>
<dbReference type="PANTHER" id="PTHR48041">
    <property type="entry name" value="ABC TRANSPORTER G FAMILY MEMBER 28"/>
    <property type="match status" value="1"/>
</dbReference>
<proteinExistence type="predicted"/>
<evidence type="ECO:0000256" key="3">
    <source>
        <dbReference type="ARBA" id="ARBA00022692"/>
    </source>
</evidence>
<protein>
    <recommendedName>
        <fullName evidence="10">ABC transporter domain-containing protein</fullName>
    </recommendedName>
</protein>
<keyword evidence="5" id="KW-0067">ATP-binding</keyword>
<dbReference type="EMBL" id="JADBGQ010000001">
    <property type="protein sequence ID" value="KAG5413963.1"/>
    <property type="molecule type" value="Genomic_DNA"/>
</dbReference>
<feature type="domain" description="ABC transporter" evidence="10">
    <location>
        <begin position="6"/>
        <end position="248"/>
    </location>
</feature>
<dbReference type="InterPro" id="IPR013525">
    <property type="entry name" value="ABC2_TM"/>
</dbReference>
<dbReference type="Pfam" id="PF01061">
    <property type="entry name" value="ABC2_membrane"/>
    <property type="match status" value="1"/>
</dbReference>
<dbReference type="Gene3D" id="3.40.50.300">
    <property type="entry name" value="P-loop containing nucleotide triphosphate hydrolases"/>
    <property type="match status" value="1"/>
</dbReference>
<dbReference type="SMART" id="SM00382">
    <property type="entry name" value="AAA"/>
    <property type="match status" value="1"/>
</dbReference>
<evidence type="ECO:0000256" key="7">
    <source>
        <dbReference type="ARBA" id="ARBA00023136"/>
    </source>
</evidence>
<evidence type="ECO:0000256" key="5">
    <source>
        <dbReference type="ARBA" id="ARBA00022840"/>
    </source>
</evidence>
<dbReference type="InterPro" id="IPR027417">
    <property type="entry name" value="P-loop_NTPase"/>
</dbReference>
<gene>
    <name evidence="11" type="primary">A01p018320.1_BraROA</name>
    <name evidence="11" type="ORF">IGI04_001530</name>
</gene>
<feature type="region of interest" description="Disordered" evidence="8">
    <location>
        <begin position="641"/>
        <end position="685"/>
    </location>
</feature>
<evidence type="ECO:0000313" key="12">
    <source>
        <dbReference type="Proteomes" id="UP000823674"/>
    </source>
</evidence>
<keyword evidence="4" id="KW-0547">Nucleotide-binding</keyword>
<dbReference type="PROSITE" id="PS00211">
    <property type="entry name" value="ABC_TRANSPORTER_1"/>
    <property type="match status" value="1"/>
</dbReference>
<dbReference type="InterPro" id="IPR003593">
    <property type="entry name" value="AAA+_ATPase"/>
</dbReference>
<accession>A0ABQ7NSW8</accession>
<reference evidence="11 12" key="1">
    <citation type="submission" date="2021-03" db="EMBL/GenBank/DDBJ databases">
        <authorList>
            <person name="King G.J."/>
            <person name="Bancroft I."/>
            <person name="Baten A."/>
            <person name="Bloomfield J."/>
            <person name="Borpatragohain P."/>
            <person name="He Z."/>
            <person name="Irish N."/>
            <person name="Irwin J."/>
            <person name="Liu K."/>
            <person name="Mauleon R.P."/>
            <person name="Moore J."/>
            <person name="Morris R."/>
            <person name="Ostergaard L."/>
            <person name="Wang B."/>
            <person name="Wells R."/>
        </authorList>
    </citation>
    <scope>NUCLEOTIDE SEQUENCE [LARGE SCALE GENOMIC DNA]</scope>
    <source>
        <strain evidence="11">R-o-18</strain>
        <tissue evidence="11">Leaf</tissue>
    </source>
</reference>
<comment type="subcellular location">
    <subcellularLocation>
        <location evidence="1">Membrane</location>
        <topology evidence="1">Multi-pass membrane protein</topology>
    </subcellularLocation>
</comment>
<keyword evidence="12" id="KW-1185">Reference proteome</keyword>
<keyword evidence="3 9" id="KW-0812">Transmembrane</keyword>
<keyword evidence="6 9" id="KW-1133">Transmembrane helix</keyword>
<dbReference type="InterPro" id="IPR050352">
    <property type="entry name" value="ABCG_transporters"/>
</dbReference>
<feature type="compositionally biased region" description="Low complexity" evidence="8">
    <location>
        <begin position="671"/>
        <end position="682"/>
    </location>
</feature>
<evidence type="ECO:0000313" key="11">
    <source>
        <dbReference type="EMBL" id="KAG5413963.1"/>
    </source>
</evidence>
<dbReference type="SUPFAM" id="SSF52540">
    <property type="entry name" value="P-loop containing nucleoside triphosphate hydrolases"/>
    <property type="match status" value="1"/>
</dbReference>